<dbReference type="PANTHER" id="PTHR46173">
    <property type="entry name" value="CCA TRNA NUCLEOTIDYLTRANSFERASE 1, MITOCHONDRIAL"/>
    <property type="match status" value="1"/>
</dbReference>
<dbReference type="InterPro" id="IPR002646">
    <property type="entry name" value="PolA_pol_head_dom"/>
</dbReference>
<keyword evidence="6 11" id="KW-0547">Nucleotide-binding</keyword>
<dbReference type="SUPFAM" id="SSF81891">
    <property type="entry name" value="Poly A polymerase C-terminal region-like"/>
    <property type="match status" value="1"/>
</dbReference>
<evidence type="ECO:0000256" key="2">
    <source>
        <dbReference type="ARBA" id="ARBA00022679"/>
    </source>
</evidence>
<evidence type="ECO:0000313" key="16">
    <source>
        <dbReference type="Proteomes" id="UP001589738"/>
    </source>
</evidence>
<dbReference type="EC" id="2.7.7.72" evidence="11"/>
<evidence type="ECO:0000256" key="11">
    <source>
        <dbReference type="HAMAP-Rule" id="MF_01263"/>
    </source>
</evidence>
<evidence type="ECO:0000259" key="12">
    <source>
        <dbReference type="Pfam" id="PF01743"/>
    </source>
</evidence>
<comment type="catalytic activity">
    <reaction evidence="11">
        <text>a tRNA precursor + 2 CTP + ATP = a tRNA with a 3' CCA end + 3 diphosphate</text>
        <dbReference type="Rhea" id="RHEA:14433"/>
        <dbReference type="Rhea" id="RHEA-COMP:10465"/>
        <dbReference type="Rhea" id="RHEA-COMP:10468"/>
        <dbReference type="ChEBI" id="CHEBI:30616"/>
        <dbReference type="ChEBI" id="CHEBI:33019"/>
        <dbReference type="ChEBI" id="CHEBI:37563"/>
        <dbReference type="ChEBI" id="CHEBI:74896"/>
        <dbReference type="ChEBI" id="CHEBI:83071"/>
        <dbReference type="EC" id="2.7.7.72"/>
    </reaction>
</comment>
<keyword evidence="16" id="KW-1185">Reference proteome</keyword>
<dbReference type="InterPro" id="IPR050264">
    <property type="entry name" value="Bact_CCA-adding_enz_type3_sf"/>
</dbReference>
<evidence type="ECO:0000259" key="14">
    <source>
        <dbReference type="Pfam" id="PF13735"/>
    </source>
</evidence>
<evidence type="ECO:0000256" key="9">
    <source>
        <dbReference type="ARBA" id="ARBA00022842"/>
    </source>
</evidence>
<evidence type="ECO:0000256" key="8">
    <source>
        <dbReference type="ARBA" id="ARBA00022840"/>
    </source>
</evidence>
<comment type="subunit">
    <text evidence="11">Homodimer.</text>
</comment>
<dbReference type="EMBL" id="JBHLUU010000093">
    <property type="protein sequence ID" value="MFC0476169.1"/>
    <property type="molecule type" value="Genomic_DNA"/>
</dbReference>
<sequence length="399" mass="45672">MKEPFKSAIPVLELIERYGFKAYFVGGSVRDYILGLPINDIDIASSATPSEIKEIFPKTIDLGIEHGTVMVLHNNHSYEITTFRSESDYVDFRRPTSVTFIRSIEEDLARRDFTMNAVGMNRFGEILDPFEGIVDIEAKTIRTVGMASERFSEDALRMLRGIRFVSKLGFVLESDTYQGIKDNKHLLTHIAVERIAAELDKLLSGYHTSQGIQLLIDTEIYKYIPGLPDKKAALLELSQLQIHSLFIDEKWALFSHLIQKGEKEIKQFLSSFRFSNKRVQQISYMSKWLSERFRNSWSIDSVYACGKETALQVEKIYQAYQSKVDSFAVDRLQAIIDALPIHSLADIKVSGSDLIEWKQKKAGPWVKDVLKEIETEILNGRLENDNEVIKEWVTKCSLN</sequence>
<keyword evidence="7 11" id="KW-0692">RNA repair</keyword>
<dbReference type="Gene3D" id="1.20.58.560">
    <property type="match status" value="1"/>
</dbReference>
<feature type="binding site" evidence="11">
    <location>
        <position position="42"/>
    </location>
    <ligand>
        <name>Mg(2+)</name>
        <dbReference type="ChEBI" id="CHEBI:18420"/>
    </ligand>
</feature>
<dbReference type="Pfam" id="PF01743">
    <property type="entry name" value="PolyA_pol"/>
    <property type="match status" value="1"/>
</dbReference>
<dbReference type="InterPro" id="IPR032828">
    <property type="entry name" value="PolyA_RNA-bd"/>
</dbReference>
<evidence type="ECO:0000256" key="4">
    <source>
        <dbReference type="ARBA" id="ARBA00022695"/>
    </source>
</evidence>
<feature type="binding site" evidence="11">
    <location>
        <position position="111"/>
    </location>
    <ligand>
        <name>ATP</name>
        <dbReference type="ChEBI" id="CHEBI:30616"/>
    </ligand>
</feature>
<feature type="binding site" evidence="11">
    <location>
        <position position="157"/>
    </location>
    <ligand>
        <name>CTP</name>
        <dbReference type="ChEBI" id="CHEBI:37563"/>
    </ligand>
</feature>
<feature type="domain" description="Poly A polymerase head" evidence="12">
    <location>
        <begin position="22"/>
        <end position="142"/>
    </location>
</feature>
<gene>
    <name evidence="11" type="primary">cca</name>
    <name evidence="15" type="ORF">ACFFHF_13090</name>
</gene>
<feature type="binding site" evidence="11">
    <location>
        <position position="154"/>
    </location>
    <ligand>
        <name>CTP</name>
        <dbReference type="ChEBI" id="CHEBI:37563"/>
    </ligand>
</feature>
<feature type="domain" description="CCA-adding enzyme C-terminal" evidence="14">
    <location>
        <begin position="249"/>
        <end position="393"/>
    </location>
</feature>
<feature type="binding site" evidence="11">
    <location>
        <position position="27"/>
    </location>
    <ligand>
        <name>CTP</name>
        <dbReference type="ChEBI" id="CHEBI:37563"/>
    </ligand>
</feature>
<dbReference type="HAMAP" id="MF_01263">
    <property type="entry name" value="CCA_bact_type3"/>
    <property type="match status" value="1"/>
</dbReference>
<evidence type="ECO:0000313" key="15">
    <source>
        <dbReference type="EMBL" id="MFC0476169.1"/>
    </source>
</evidence>
<feature type="binding site" evidence="11">
    <location>
        <position position="30"/>
    </location>
    <ligand>
        <name>CTP</name>
        <dbReference type="ChEBI" id="CHEBI:37563"/>
    </ligand>
</feature>
<feature type="binding site" evidence="11">
    <location>
        <position position="160"/>
    </location>
    <ligand>
        <name>CTP</name>
        <dbReference type="ChEBI" id="CHEBI:37563"/>
    </ligand>
</feature>
<feature type="binding site" evidence="11">
    <location>
        <position position="111"/>
    </location>
    <ligand>
        <name>CTP</name>
        <dbReference type="ChEBI" id="CHEBI:37563"/>
    </ligand>
</feature>
<proteinExistence type="inferred from homology"/>
<feature type="binding site" evidence="11">
    <location>
        <position position="154"/>
    </location>
    <ligand>
        <name>ATP</name>
        <dbReference type="ChEBI" id="CHEBI:30616"/>
    </ligand>
</feature>
<comment type="cofactor">
    <cofactor evidence="1 11">
        <name>Mg(2+)</name>
        <dbReference type="ChEBI" id="CHEBI:18420"/>
    </cofactor>
</comment>
<dbReference type="SUPFAM" id="SSF81301">
    <property type="entry name" value="Nucleotidyltransferase"/>
    <property type="match status" value="1"/>
</dbReference>
<dbReference type="NCBIfam" id="NF009814">
    <property type="entry name" value="PRK13299.1"/>
    <property type="match status" value="1"/>
</dbReference>
<comment type="similarity">
    <text evidence="11">Belongs to the tRNA nucleotidyltransferase/poly(A) polymerase family. Bacterial CCA-adding enzyme type 3 subfamily.</text>
</comment>
<keyword evidence="5 11" id="KW-0479">Metal-binding</keyword>
<dbReference type="Gene3D" id="3.30.460.10">
    <property type="entry name" value="Beta Polymerase, domain 2"/>
    <property type="match status" value="1"/>
</dbReference>
<evidence type="ECO:0000256" key="1">
    <source>
        <dbReference type="ARBA" id="ARBA00001946"/>
    </source>
</evidence>
<keyword evidence="10 11" id="KW-0694">RNA-binding</keyword>
<evidence type="ECO:0000256" key="10">
    <source>
        <dbReference type="ARBA" id="ARBA00022884"/>
    </source>
</evidence>
<feature type="binding site" evidence="11">
    <location>
        <position position="157"/>
    </location>
    <ligand>
        <name>ATP</name>
        <dbReference type="ChEBI" id="CHEBI:30616"/>
    </ligand>
</feature>
<evidence type="ECO:0000256" key="6">
    <source>
        <dbReference type="ARBA" id="ARBA00022741"/>
    </source>
</evidence>
<feature type="binding site" evidence="11">
    <location>
        <position position="160"/>
    </location>
    <ligand>
        <name>ATP</name>
        <dbReference type="ChEBI" id="CHEBI:30616"/>
    </ligand>
</feature>
<keyword evidence="9 11" id="KW-0460">Magnesium</keyword>
<dbReference type="CDD" id="cd05398">
    <property type="entry name" value="NT_ClassII-CCAase"/>
    <property type="match status" value="1"/>
</dbReference>
<accession>A0ABV6KS57</accession>
<dbReference type="InterPro" id="IPR023068">
    <property type="entry name" value="CCA-adding_enz_firmicutes"/>
</dbReference>
<dbReference type="Pfam" id="PF12627">
    <property type="entry name" value="PolyA_pol_RNAbd"/>
    <property type="match status" value="1"/>
</dbReference>
<feature type="binding site" evidence="11">
    <location>
        <position position="163"/>
    </location>
    <ligand>
        <name>ATP</name>
        <dbReference type="ChEBI" id="CHEBI:30616"/>
    </ligand>
</feature>
<feature type="binding site" evidence="11">
    <location>
        <position position="30"/>
    </location>
    <ligand>
        <name>ATP</name>
        <dbReference type="ChEBI" id="CHEBI:30616"/>
    </ligand>
</feature>
<feature type="binding site" evidence="11">
    <location>
        <position position="163"/>
    </location>
    <ligand>
        <name>CTP</name>
        <dbReference type="ChEBI" id="CHEBI:37563"/>
    </ligand>
</feature>
<dbReference type="GO" id="GO:0004810">
    <property type="term" value="F:CCA tRNA nucleotidyltransferase activity"/>
    <property type="evidence" value="ECO:0007669"/>
    <property type="project" value="UniProtKB-EC"/>
</dbReference>
<dbReference type="InterPro" id="IPR043519">
    <property type="entry name" value="NT_sf"/>
</dbReference>
<reference evidence="15 16" key="1">
    <citation type="submission" date="2024-09" db="EMBL/GenBank/DDBJ databases">
        <authorList>
            <person name="Sun Q."/>
            <person name="Mori K."/>
        </authorList>
    </citation>
    <scope>NUCLEOTIDE SEQUENCE [LARGE SCALE GENOMIC DNA]</scope>
    <source>
        <strain evidence="15 16">CGMCC 1.9126</strain>
    </source>
</reference>
<evidence type="ECO:0000256" key="3">
    <source>
        <dbReference type="ARBA" id="ARBA00022694"/>
    </source>
</evidence>
<dbReference type="PANTHER" id="PTHR46173:SF1">
    <property type="entry name" value="CCA TRNA NUCLEOTIDYLTRANSFERASE 1, MITOCHONDRIAL"/>
    <property type="match status" value="1"/>
</dbReference>
<evidence type="ECO:0000259" key="13">
    <source>
        <dbReference type="Pfam" id="PF12627"/>
    </source>
</evidence>
<evidence type="ECO:0000256" key="5">
    <source>
        <dbReference type="ARBA" id="ARBA00022723"/>
    </source>
</evidence>
<comment type="function">
    <text evidence="11">Catalyzes the addition and repair of the essential 3'-terminal CCA sequence in tRNAs without using a nucleic acid template. Adds these three nucleotides in the order of C, C, and A to the tRNA nucleotide-73, using CTP and ATP as substrates and producing inorganic pyrophosphate. tRNA 3'-terminal CCA addition is required both for tRNA processing and repair. Also involved in tRNA surveillance by mediating tandem CCA addition to generate a CCACCA at the 3' terminus of unstable tRNAs. While stable tRNAs receive only 3'-terminal CCA, unstable tRNAs are marked with CCACCA and rapidly degraded.</text>
</comment>
<dbReference type="Gene3D" id="1.10.110.30">
    <property type="match status" value="1"/>
</dbReference>
<feature type="domain" description="tRNA nucleotidyltransferase/poly(A) polymerase RNA and SrmB- binding" evidence="13">
    <location>
        <begin position="169"/>
        <end position="227"/>
    </location>
</feature>
<dbReference type="Pfam" id="PF13735">
    <property type="entry name" value="tRNA_NucTran2_2"/>
    <property type="match status" value="1"/>
</dbReference>
<name>A0ABV6KS57_9BACI</name>
<dbReference type="Gene3D" id="1.10.246.80">
    <property type="match status" value="1"/>
</dbReference>
<comment type="catalytic activity">
    <reaction evidence="11">
        <text>a tRNA with a 3' CCA end + 2 CTP + ATP = a tRNA with a 3' CCACCA end + 3 diphosphate</text>
        <dbReference type="Rhea" id="RHEA:76235"/>
        <dbReference type="Rhea" id="RHEA-COMP:10468"/>
        <dbReference type="Rhea" id="RHEA-COMP:18655"/>
        <dbReference type="ChEBI" id="CHEBI:30616"/>
        <dbReference type="ChEBI" id="CHEBI:33019"/>
        <dbReference type="ChEBI" id="CHEBI:37563"/>
        <dbReference type="ChEBI" id="CHEBI:83071"/>
        <dbReference type="ChEBI" id="CHEBI:195187"/>
    </reaction>
</comment>
<organism evidence="15 16">
    <name type="scientific">Robertmurraya beringensis</name>
    <dbReference type="NCBI Taxonomy" id="641660"/>
    <lineage>
        <taxon>Bacteria</taxon>
        <taxon>Bacillati</taxon>
        <taxon>Bacillota</taxon>
        <taxon>Bacilli</taxon>
        <taxon>Bacillales</taxon>
        <taxon>Bacillaceae</taxon>
        <taxon>Robertmurraya</taxon>
    </lineage>
</organism>
<keyword evidence="3 11" id="KW-0819">tRNA processing</keyword>
<comment type="miscellaneous">
    <text evidence="11">A single active site specifically recognizes both ATP and CTP and is responsible for their addition.</text>
</comment>
<dbReference type="Proteomes" id="UP001589738">
    <property type="component" value="Unassembled WGS sequence"/>
</dbReference>
<evidence type="ECO:0000256" key="7">
    <source>
        <dbReference type="ARBA" id="ARBA00022800"/>
    </source>
</evidence>
<keyword evidence="8 11" id="KW-0067">ATP-binding</keyword>
<keyword evidence="2 11" id="KW-0808">Transferase</keyword>
<feature type="binding site" evidence="11">
    <location>
        <position position="40"/>
    </location>
    <ligand>
        <name>Mg(2+)</name>
        <dbReference type="ChEBI" id="CHEBI:18420"/>
    </ligand>
</feature>
<keyword evidence="4 11" id="KW-0548">Nucleotidyltransferase</keyword>
<comment type="caution">
    <text evidence="15">The sequence shown here is derived from an EMBL/GenBank/DDBJ whole genome shotgun (WGS) entry which is preliminary data.</text>
</comment>
<dbReference type="InterPro" id="IPR032810">
    <property type="entry name" value="CCA-adding_enz_C"/>
</dbReference>
<dbReference type="RefSeq" id="WP_160547163.1">
    <property type="nucleotide sequence ID" value="NZ_JBHLUU010000093.1"/>
</dbReference>
<protein>
    <recommendedName>
        <fullName evidence="11">CCA-adding enzyme</fullName>
        <ecNumber evidence="11">2.7.7.72</ecNumber>
    </recommendedName>
    <alternativeName>
        <fullName evidence="11">CCA tRNA nucleotidyltransferase</fullName>
    </alternativeName>
    <alternativeName>
        <fullName evidence="11">tRNA CCA-pyrophosphorylase</fullName>
    </alternativeName>
    <alternativeName>
        <fullName evidence="11">tRNA adenylyl-/cytidylyl- transferase</fullName>
    </alternativeName>
    <alternativeName>
        <fullName evidence="11">tRNA nucleotidyltransferase</fullName>
    </alternativeName>
    <alternativeName>
        <fullName evidence="11">tRNA-NT</fullName>
    </alternativeName>
</protein>
<feature type="binding site" evidence="11">
    <location>
        <position position="27"/>
    </location>
    <ligand>
        <name>ATP</name>
        <dbReference type="ChEBI" id="CHEBI:30616"/>
    </ligand>
</feature>